<name>I4EG64_9BACT</name>
<dbReference type="Proteomes" id="UP000004221">
    <property type="component" value="Unassembled WGS sequence"/>
</dbReference>
<evidence type="ECO:0000313" key="2">
    <source>
        <dbReference type="EMBL" id="CCF83676.1"/>
    </source>
</evidence>
<proteinExistence type="predicted"/>
<evidence type="ECO:0000313" key="3">
    <source>
        <dbReference type="Proteomes" id="UP000004221"/>
    </source>
</evidence>
<dbReference type="OrthoDB" id="5984490at2"/>
<feature type="transmembrane region" description="Helical" evidence="1">
    <location>
        <begin position="158"/>
        <end position="180"/>
    </location>
</feature>
<feature type="transmembrane region" description="Helical" evidence="1">
    <location>
        <begin position="39"/>
        <end position="57"/>
    </location>
</feature>
<feature type="transmembrane region" description="Helical" evidence="1">
    <location>
        <begin position="6"/>
        <end position="27"/>
    </location>
</feature>
<sequence>MEPLATVLLVLHIGSGMVALFVAPGAMLTRKGALWHRRWGRIFFWSMAAVAATALPLSLIHPSLFLALIAVFSFYMAFSGYRVTRRKHPDLGERATRVDWMMVIVTLVVSLGLVGYGLWDLVMGNGAGAAAVVFGLLGAILAARDLRAFIHPPSDRYAWLFFHMGNMLGAYIATVSAFSVTNFEFLPPAVRWMWPTVAGVPAIFFWIGRYQRKFKRQQPVPSRLAAPGRQQA</sequence>
<feature type="transmembrane region" description="Helical" evidence="1">
    <location>
        <begin position="63"/>
        <end position="81"/>
    </location>
</feature>
<dbReference type="EMBL" id="CAGS01000175">
    <property type="protein sequence ID" value="CCF83676.1"/>
    <property type="molecule type" value="Genomic_DNA"/>
</dbReference>
<keyword evidence="3" id="KW-1185">Reference proteome</keyword>
<feature type="transmembrane region" description="Helical" evidence="1">
    <location>
        <begin position="125"/>
        <end position="146"/>
    </location>
</feature>
<feature type="transmembrane region" description="Helical" evidence="1">
    <location>
        <begin position="101"/>
        <end position="119"/>
    </location>
</feature>
<protein>
    <submittedName>
        <fullName evidence="2">Putative membrane protein</fullName>
    </submittedName>
</protein>
<reference evidence="2 3" key="1">
    <citation type="journal article" date="2012" name="ISME J.">
        <title>Nitrification expanded: discovery, physiology and genomics of a nitrite-oxidizing bacterium from the phylum Chloroflexi.</title>
        <authorList>
            <person name="Sorokin D.Y."/>
            <person name="Lucker S."/>
            <person name="Vejmelkova D."/>
            <person name="Kostrikina N.A."/>
            <person name="Kleerebezem R."/>
            <person name="Rijpstra W.I."/>
            <person name="Damste J.S."/>
            <person name="Le Paslier D."/>
            <person name="Muyzer G."/>
            <person name="Wagner M."/>
            <person name="van Loosdrecht M.C."/>
            <person name="Daims H."/>
        </authorList>
    </citation>
    <scope>NUCLEOTIDE SEQUENCE [LARGE SCALE GENOMIC DNA]</scope>
    <source>
        <strain evidence="3">none</strain>
    </source>
</reference>
<accession>I4EG64</accession>
<gene>
    <name evidence="2" type="ORF">NITHO_2560010</name>
</gene>
<keyword evidence="1" id="KW-0812">Transmembrane</keyword>
<organism evidence="2 3">
    <name type="scientific">Nitrolancea hollandica Lb</name>
    <dbReference type="NCBI Taxonomy" id="1129897"/>
    <lineage>
        <taxon>Bacteria</taxon>
        <taxon>Pseudomonadati</taxon>
        <taxon>Thermomicrobiota</taxon>
        <taxon>Thermomicrobia</taxon>
        <taxon>Sphaerobacterales</taxon>
        <taxon>Sphaerobacterineae</taxon>
        <taxon>Sphaerobacteraceae</taxon>
        <taxon>Nitrolancea</taxon>
    </lineage>
</organism>
<dbReference type="AlphaFoldDB" id="I4EG64"/>
<feature type="transmembrane region" description="Helical" evidence="1">
    <location>
        <begin position="192"/>
        <end position="208"/>
    </location>
</feature>
<evidence type="ECO:0000256" key="1">
    <source>
        <dbReference type="SAM" id="Phobius"/>
    </source>
</evidence>
<keyword evidence="1" id="KW-1133">Transmembrane helix</keyword>
<dbReference type="RefSeq" id="WP_008477171.1">
    <property type="nucleotide sequence ID" value="NZ_CAGS01000175.1"/>
</dbReference>
<comment type="caution">
    <text evidence="2">The sequence shown here is derived from an EMBL/GenBank/DDBJ whole genome shotgun (WGS) entry which is preliminary data.</text>
</comment>
<keyword evidence="1" id="KW-0472">Membrane</keyword>